<dbReference type="InterPro" id="IPR014043">
    <property type="entry name" value="Acyl_transferase_dom"/>
</dbReference>
<dbReference type="NCBIfam" id="TIGR00128">
    <property type="entry name" value="fabD"/>
    <property type="match status" value="1"/>
</dbReference>
<dbReference type="EC" id="2.3.1.39" evidence="1"/>
<reference evidence="6 7" key="1">
    <citation type="submission" date="2009-01" db="EMBL/GenBank/DDBJ databases">
        <title>Complete sequence of Clostridium cellulolyticum H10.</title>
        <authorList>
            <consortium name="US DOE Joint Genome Institute"/>
            <person name="Lucas S."/>
            <person name="Copeland A."/>
            <person name="Lapidus A."/>
            <person name="Glavina del Rio T."/>
            <person name="Dalin E."/>
            <person name="Tice H."/>
            <person name="Bruce D."/>
            <person name="Goodwin L."/>
            <person name="Pitluck S."/>
            <person name="Chertkov O."/>
            <person name="Saunders E."/>
            <person name="Brettin T."/>
            <person name="Detter J.C."/>
            <person name="Han C."/>
            <person name="Larimer F."/>
            <person name="Land M."/>
            <person name="Hauser L."/>
            <person name="Kyrpides N."/>
            <person name="Ivanova N."/>
            <person name="Zhou J."/>
            <person name="Richardson P."/>
        </authorList>
    </citation>
    <scope>NUCLEOTIDE SEQUENCE [LARGE SCALE GENOMIC DNA]</scope>
    <source>
        <strain evidence="7">ATCC 35319 / DSM 5812 / JCM 6584 / H10</strain>
    </source>
</reference>
<feature type="domain" description="Malonyl-CoA:ACP transacylase (MAT)" evidence="5">
    <location>
        <begin position="7"/>
        <end position="309"/>
    </location>
</feature>
<comment type="catalytic activity">
    <reaction evidence="4">
        <text>holo-[ACP] + malonyl-CoA = malonyl-[ACP] + CoA</text>
        <dbReference type="Rhea" id="RHEA:41792"/>
        <dbReference type="Rhea" id="RHEA-COMP:9623"/>
        <dbReference type="Rhea" id="RHEA-COMP:9685"/>
        <dbReference type="ChEBI" id="CHEBI:57287"/>
        <dbReference type="ChEBI" id="CHEBI:57384"/>
        <dbReference type="ChEBI" id="CHEBI:64479"/>
        <dbReference type="ChEBI" id="CHEBI:78449"/>
        <dbReference type="EC" id="2.3.1.39"/>
    </reaction>
</comment>
<sequence length="409" mass="45197">MNKIAFLFPGQGAQYIGMGSKLCENFTVAGQVFDEANEALGLDLKKLCFQGSMDDLTKTENTQPAILTVSVAAFRVYMQEIGVKPDYAAGHSLGELSALCCAGGIEFTDAVSLVRQRGRFMQEAVPEGTGSMAAVSGVEKEIIERECSLVSKGGNIVVVSNYNSLEQTVISGHVKAVNDVGEQLKSMGARVVYLKVSAPFHSPLMQPAADRFRDVLKKYSFGEMKWPVISNVTSEPYPGKDKIIDYLSLQITNPVRWQSTMEYLQNSGIDKAVEMGPKAVLKNLLRSNKSITVFSSETTEDISLIKKKFDSDASGSKKPANNGLMVITRCIAAAVSTKNRNWDENAYQKGVVEPYRKLVEMKEELVKQRIQPTNEHIEEAVDLLKQIFNTKLLTIEEQNERLSQLFNII</sequence>
<dbReference type="EMBL" id="CP001348">
    <property type="protein sequence ID" value="ACL76664.1"/>
    <property type="molecule type" value="Genomic_DNA"/>
</dbReference>
<evidence type="ECO:0000256" key="1">
    <source>
        <dbReference type="ARBA" id="ARBA00013258"/>
    </source>
</evidence>
<dbReference type="OrthoDB" id="9805460at2"/>
<dbReference type="Gene3D" id="3.40.366.10">
    <property type="entry name" value="Malonyl-Coenzyme A Acyl Carrier Protein, domain 2"/>
    <property type="match status" value="1"/>
</dbReference>
<dbReference type="SMART" id="SM00827">
    <property type="entry name" value="PKS_AT"/>
    <property type="match status" value="1"/>
</dbReference>
<gene>
    <name evidence="6" type="ordered locus">Ccel_2328</name>
</gene>
<dbReference type="AlphaFoldDB" id="B8I5C8"/>
<keyword evidence="3" id="KW-0012">Acyltransferase</keyword>
<dbReference type="RefSeq" id="WP_015925756.1">
    <property type="nucleotide sequence ID" value="NC_011898.1"/>
</dbReference>
<dbReference type="Gene3D" id="3.30.70.250">
    <property type="entry name" value="Malonyl-CoA ACP transacylase, ACP-binding"/>
    <property type="match status" value="1"/>
</dbReference>
<dbReference type="InterPro" id="IPR001227">
    <property type="entry name" value="Ac_transferase_dom_sf"/>
</dbReference>
<dbReference type="InterPro" id="IPR016036">
    <property type="entry name" value="Malonyl_transacylase_ACP-bd"/>
</dbReference>
<dbReference type="PANTHER" id="PTHR42681:SF1">
    <property type="entry name" value="MALONYL-COA-ACYL CARRIER PROTEIN TRANSACYLASE, MITOCHONDRIAL"/>
    <property type="match status" value="1"/>
</dbReference>
<evidence type="ECO:0000313" key="6">
    <source>
        <dbReference type="EMBL" id="ACL76664.1"/>
    </source>
</evidence>
<evidence type="ECO:0000256" key="2">
    <source>
        <dbReference type="ARBA" id="ARBA00022679"/>
    </source>
</evidence>
<organism evidence="6 7">
    <name type="scientific">Ruminiclostridium cellulolyticum (strain ATCC 35319 / DSM 5812 / JCM 6584 / H10)</name>
    <name type="common">Clostridium cellulolyticum</name>
    <dbReference type="NCBI Taxonomy" id="394503"/>
    <lineage>
        <taxon>Bacteria</taxon>
        <taxon>Bacillati</taxon>
        <taxon>Bacillota</taxon>
        <taxon>Clostridia</taxon>
        <taxon>Eubacteriales</taxon>
        <taxon>Oscillospiraceae</taxon>
        <taxon>Ruminiclostridium</taxon>
    </lineage>
</organism>
<dbReference type="InterPro" id="IPR016035">
    <property type="entry name" value="Acyl_Trfase/lysoPLipase"/>
</dbReference>
<evidence type="ECO:0000256" key="3">
    <source>
        <dbReference type="ARBA" id="ARBA00023315"/>
    </source>
</evidence>
<dbReference type="STRING" id="394503.Ccel_2328"/>
<dbReference type="Pfam" id="PF00698">
    <property type="entry name" value="Acyl_transf_1"/>
    <property type="match status" value="1"/>
</dbReference>
<accession>B8I5C8</accession>
<dbReference type="InterPro" id="IPR004410">
    <property type="entry name" value="Malonyl_CoA-ACP_transAc_FabD"/>
</dbReference>
<evidence type="ECO:0000256" key="4">
    <source>
        <dbReference type="ARBA" id="ARBA00048462"/>
    </source>
</evidence>
<dbReference type="Proteomes" id="UP000001349">
    <property type="component" value="Chromosome"/>
</dbReference>
<evidence type="ECO:0000259" key="5">
    <source>
        <dbReference type="SMART" id="SM00827"/>
    </source>
</evidence>
<name>B8I5C8_RUMCH</name>
<protein>
    <recommendedName>
        <fullName evidence="1">[acyl-carrier-protein] S-malonyltransferase</fullName>
        <ecNumber evidence="1">2.3.1.39</ecNumber>
    </recommendedName>
</protein>
<dbReference type="GO" id="GO:0004314">
    <property type="term" value="F:[acyl-carrier-protein] S-malonyltransferase activity"/>
    <property type="evidence" value="ECO:0007669"/>
    <property type="project" value="UniProtKB-EC"/>
</dbReference>
<dbReference type="PANTHER" id="PTHR42681">
    <property type="entry name" value="MALONYL-COA-ACYL CARRIER PROTEIN TRANSACYLASE, MITOCHONDRIAL"/>
    <property type="match status" value="1"/>
</dbReference>
<dbReference type="SUPFAM" id="SSF55048">
    <property type="entry name" value="Probable ACP-binding domain of malonyl-CoA ACP transacylase"/>
    <property type="match status" value="1"/>
</dbReference>
<dbReference type="KEGG" id="cce:Ccel_2328"/>
<dbReference type="eggNOG" id="COG0331">
    <property type="taxonomic scope" value="Bacteria"/>
</dbReference>
<keyword evidence="7" id="KW-1185">Reference proteome</keyword>
<dbReference type="GO" id="GO:0005829">
    <property type="term" value="C:cytosol"/>
    <property type="evidence" value="ECO:0007669"/>
    <property type="project" value="TreeGrafter"/>
</dbReference>
<keyword evidence="2" id="KW-0808">Transferase</keyword>
<dbReference type="InterPro" id="IPR050858">
    <property type="entry name" value="Mal-CoA-ACP_Trans/PKS_FabD"/>
</dbReference>
<proteinExistence type="predicted"/>
<evidence type="ECO:0000313" key="7">
    <source>
        <dbReference type="Proteomes" id="UP000001349"/>
    </source>
</evidence>
<dbReference type="GO" id="GO:0006633">
    <property type="term" value="P:fatty acid biosynthetic process"/>
    <property type="evidence" value="ECO:0007669"/>
    <property type="project" value="TreeGrafter"/>
</dbReference>
<dbReference type="SUPFAM" id="SSF52151">
    <property type="entry name" value="FabD/lysophospholipase-like"/>
    <property type="match status" value="1"/>
</dbReference>
<dbReference type="HOGENOM" id="CLU_030558_1_0_9"/>